<evidence type="ECO:0000256" key="5">
    <source>
        <dbReference type="ARBA" id="ARBA00023002"/>
    </source>
</evidence>
<evidence type="ECO:0000256" key="8">
    <source>
        <dbReference type="SAM" id="MobiDB-lite"/>
    </source>
</evidence>
<feature type="compositionally biased region" description="Basic and acidic residues" evidence="8">
    <location>
        <begin position="1"/>
        <end position="20"/>
    </location>
</feature>
<keyword evidence="10" id="KW-1185">Reference proteome</keyword>
<dbReference type="InterPro" id="IPR036396">
    <property type="entry name" value="Cyt_P450_sf"/>
</dbReference>
<dbReference type="InterPro" id="IPR001128">
    <property type="entry name" value="Cyt_P450"/>
</dbReference>
<dbReference type="Proteomes" id="UP001159363">
    <property type="component" value="Chromosome 1"/>
</dbReference>
<keyword evidence="6" id="KW-0408">Iron</keyword>
<accession>A0ABQ9ILC4</accession>
<proteinExistence type="inferred from homology"/>
<keyword evidence="7" id="KW-0503">Monooxygenase</keyword>
<reference evidence="9 10" key="1">
    <citation type="submission" date="2023-02" db="EMBL/GenBank/DDBJ databases">
        <title>LHISI_Scaffold_Assembly.</title>
        <authorList>
            <person name="Stuart O.P."/>
            <person name="Cleave R."/>
            <person name="Magrath M.J.L."/>
            <person name="Mikheyev A.S."/>
        </authorList>
    </citation>
    <scope>NUCLEOTIDE SEQUENCE [LARGE SCALE GENOMIC DNA]</scope>
    <source>
        <strain evidence="9">Daus_M_001</strain>
        <tissue evidence="9">Leg muscle</tissue>
    </source>
</reference>
<dbReference type="PANTHER" id="PTHR24279:SF120">
    <property type="entry name" value="CYTOCHROME P450"/>
    <property type="match status" value="1"/>
</dbReference>
<evidence type="ECO:0000256" key="2">
    <source>
        <dbReference type="ARBA" id="ARBA00010617"/>
    </source>
</evidence>
<evidence type="ECO:0000256" key="6">
    <source>
        <dbReference type="ARBA" id="ARBA00023004"/>
    </source>
</evidence>
<keyword evidence="5" id="KW-0560">Oxidoreductase</keyword>
<sequence>MEQRRNARRGKWEITEETRRPTASPGRESHVRKSGSNPALNLTRLALVGDDPEISLSQREHLHSSVCPLACMLVAKTVGERDASQGESWLFDAMAAIVAMGTPRKKKGLDEEHIELGKAERAVENLWESHEGRSLHIGMLAPNQPGDERVIRGFAVERRNNYVRSFGFVASDLKAFHDTHFNCRSCLRWMLMSVQEYMKRLCMKHIGEATARVSDGGDMSILQQVLSRTGDPKMAAVLAMDLFLVGVDTVTTVSRYSVLVCAKNHRSKEVTVRGWIGKGEEKKAGDAHRQFSNIGSNSLPLGDWRCLTYGQDILISNTIQAAKLFNDKTTSVAVTSTMYQLSRNPEQQESLFRELEKVLPSTETPVDWNCLENVPFLRACLKETLRMYPVIIGNGRSLQSEMIIGGFTIPKGQLPCSPPTKAIRVQSPTASLRIFTCGNSAGRCHLSAGFLRDLPFPPPFRSYAAPYTPQSPSLSLKTSMLRAIQISSLTL</sequence>
<organism evidence="9 10">
    <name type="scientific">Dryococelus australis</name>
    <dbReference type="NCBI Taxonomy" id="614101"/>
    <lineage>
        <taxon>Eukaryota</taxon>
        <taxon>Metazoa</taxon>
        <taxon>Ecdysozoa</taxon>
        <taxon>Arthropoda</taxon>
        <taxon>Hexapoda</taxon>
        <taxon>Insecta</taxon>
        <taxon>Pterygota</taxon>
        <taxon>Neoptera</taxon>
        <taxon>Polyneoptera</taxon>
        <taxon>Phasmatodea</taxon>
        <taxon>Verophasmatodea</taxon>
        <taxon>Anareolatae</taxon>
        <taxon>Phasmatidae</taxon>
        <taxon>Eurycanthinae</taxon>
        <taxon>Dryococelus</taxon>
    </lineage>
</organism>
<dbReference type="Pfam" id="PF00067">
    <property type="entry name" value="p450"/>
    <property type="match status" value="1"/>
</dbReference>
<dbReference type="InterPro" id="IPR050479">
    <property type="entry name" value="CYP11_CYP27_families"/>
</dbReference>
<protein>
    <recommendedName>
        <fullName evidence="11">Cytochrome P450</fullName>
    </recommendedName>
</protein>
<evidence type="ECO:0008006" key="11">
    <source>
        <dbReference type="Google" id="ProtNLM"/>
    </source>
</evidence>
<comment type="cofactor">
    <cofactor evidence="1">
        <name>heme</name>
        <dbReference type="ChEBI" id="CHEBI:30413"/>
    </cofactor>
</comment>
<gene>
    <name evidence="9" type="ORF">PR048_002822</name>
</gene>
<evidence type="ECO:0000256" key="1">
    <source>
        <dbReference type="ARBA" id="ARBA00001971"/>
    </source>
</evidence>
<comment type="similarity">
    <text evidence="2">Belongs to the cytochrome P450 family.</text>
</comment>
<evidence type="ECO:0000256" key="3">
    <source>
        <dbReference type="ARBA" id="ARBA00022617"/>
    </source>
</evidence>
<keyword evidence="3" id="KW-0349">Heme</keyword>
<dbReference type="EMBL" id="JARBHB010000001">
    <property type="protein sequence ID" value="KAJ8897476.1"/>
    <property type="molecule type" value="Genomic_DNA"/>
</dbReference>
<evidence type="ECO:0000256" key="7">
    <source>
        <dbReference type="ARBA" id="ARBA00023033"/>
    </source>
</evidence>
<comment type="caution">
    <text evidence="9">The sequence shown here is derived from an EMBL/GenBank/DDBJ whole genome shotgun (WGS) entry which is preliminary data.</text>
</comment>
<evidence type="ECO:0000256" key="4">
    <source>
        <dbReference type="ARBA" id="ARBA00022723"/>
    </source>
</evidence>
<name>A0ABQ9ILC4_9NEOP</name>
<evidence type="ECO:0000313" key="9">
    <source>
        <dbReference type="EMBL" id="KAJ8897476.1"/>
    </source>
</evidence>
<evidence type="ECO:0000313" key="10">
    <source>
        <dbReference type="Proteomes" id="UP001159363"/>
    </source>
</evidence>
<keyword evidence="4" id="KW-0479">Metal-binding</keyword>
<dbReference type="PANTHER" id="PTHR24279">
    <property type="entry name" value="CYTOCHROME P450"/>
    <property type="match status" value="1"/>
</dbReference>
<dbReference type="SUPFAM" id="SSF48264">
    <property type="entry name" value="Cytochrome P450"/>
    <property type="match status" value="1"/>
</dbReference>
<dbReference type="Gene3D" id="1.10.630.10">
    <property type="entry name" value="Cytochrome P450"/>
    <property type="match status" value="1"/>
</dbReference>
<feature type="region of interest" description="Disordered" evidence="8">
    <location>
        <begin position="1"/>
        <end position="36"/>
    </location>
</feature>